<gene>
    <name evidence="2" type="ORF">ENJ89_02860</name>
</gene>
<protein>
    <recommendedName>
        <fullName evidence="1">Amidohydrolase 3 domain-containing protein</fullName>
    </recommendedName>
</protein>
<dbReference type="PANTHER" id="PTHR22642">
    <property type="entry name" value="IMIDAZOLONEPROPIONASE"/>
    <property type="match status" value="1"/>
</dbReference>
<proteinExistence type="predicted"/>
<dbReference type="SUPFAM" id="SSF51338">
    <property type="entry name" value="Composite domain of metallo-dependent hydrolases"/>
    <property type="match status" value="1"/>
</dbReference>
<feature type="domain" description="Amidohydrolase 3" evidence="1">
    <location>
        <begin position="50"/>
        <end position="523"/>
    </location>
</feature>
<dbReference type="InterPro" id="IPR013108">
    <property type="entry name" value="Amidohydro_3"/>
</dbReference>
<dbReference type="SUPFAM" id="SSF51556">
    <property type="entry name" value="Metallo-dependent hydrolases"/>
    <property type="match status" value="1"/>
</dbReference>
<evidence type="ECO:0000259" key="1">
    <source>
        <dbReference type="Pfam" id="PF07969"/>
    </source>
</evidence>
<evidence type="ECO:0000313" key="2">
    <source>
        <dbReference type="EMBL" id="HHJ52112.1"/>
    </source>
</evidence>
<reference evidence="2" key="1">
    <citation type="journal article" date="2020" name="mSystems">
        <title>Genome- and Community-Level Interaction Insights into Carbon Utilization and Element Cycling Functions of Hydrothermarchaeota in Hydrothermal Sediment.</title>
        <authorList>
            <person name="Zhou Z."/>
            <person name="Liu Y."/>
            <person name="Xu W."/>
            <person name="Pan J."/>
            <person name="Luo Z.H."/>
            <person name="Li M."/>
        </authorList>
    </citation>
    <scope>NUCLEOTIDE SEQUENCE [LARGE SCALE GENOMIC DNA]</scope>
    <source>
        <strain evidence="2">HyVt-527</strain>
    </source>
</reference>
<dbReference type="AlphaFoldDB" id="A0A7V5PNQ7"/>
<name>A0A7V5PNQ7_CALAY</name>
<dbReference type="EMBL" id="DROD01000196">
    <property type="protein sequence ID" value="HHJ52112.1"/>
    <property type="molecule type" value="Genomic_DNA"/>
</dbReference>
<dbReference type="Gene3D" id="3.20.20.140">
    <property type="entry name" value="Metal-dependent hydrolases"/>
    <property type="match status" value="1"/>
</dbReference>
<dbReference type="Gene3D" id="3.10.310.70">
    <property type="match status" value="1"/>
</dbReference>
<organism evidence="2">
    <name type="scientific">Caldithrix abyssi</name>
    <dbReference type="NCBI Taxonomy" id="187145"/>
    <lineage>
        <taxon>Bacteria</taxon>
        <taxon>Pseudomonadati</taxon>
        <taxon>Calditrichota</taxon>
        <taxon>Calditrichia</taxon>
        <taxon>Calditrichales</taxon>
        <taxon>Calditrichaceae</taxon>
        <taxon>Caldithrix</taxon>
    </lineage>
</organism>
<dbReference type="InterPro" id="IPR032466">
    <property type="entry name" value="Metal_Hydrolase"/>
</dbReference>
<dbReference type="InterPro" id="IPR033932">
    <property type="entry name" value="YtcJ-like"/>
</dbReference>
<dbReference type="GO" id="GO:0016810">
    <property type="term" value="F:hydrolase activity, acting on carbon-nitrogen (but not peptide) bonds"/>
    <property type="evidence" value="ECO:0007669"/>
    <property type="project" value="InterPro"/>
</dbReference>
<dbReference type="PANTHER" id="PTHR22642:SF2">
    <property type="entry name" value="PROTEIN LONG AFTER FAR-RED 3"/>
    <property type="match status" value="1"/>
</dbReference>
<dbReference type="Proteomes" id="UP000886124">
    <property type="component" value="Unassembled WGS sequence"/>
</dbReference>
<dbReference type="CDD" id="cd01300">
    <property type="entry name" value="YtcJ_like"/>
    <property type="match status" value="1"/>
</dbReference>
<sequence>MKYRFFYNGHIHTLADQSPAHWLLSGNGKIVALGHADDPPDLSGLNATTHDLEATHVYPAFSDAHTHLVMTALNSLRIDLRPAISLSQAVDLLAQRRHDFQPGEWVLGSGYDANLWQDGRPHKKILDRIFPENPVLLESKDCHSVWVNQAALKMAGITAATPDPPGGKIYRDADHTPNGLLSEQAIPLIKQKIPPANSEQSRRALRNLIARMHRKGITTVHTMEGLKEYGLLQDMLNDDQLPLRVVIYIPHQEMGGLISGGIHTGYGNEWLKLGGIKIFADGSLGSRTAELSEPYRDDPDNYGIAYLPEDELNELIYQAAEHGLAPAVHAIGDAAVHKVLQAFIRAQHWRDKWGFNFRLEHAQLVPAETLDLFARSKAVASMQPIHIADDVEIAEKYWDERSAFAYPIAALMNKGVTVAFGSDTPVADFDPFKGIYSAVARKYRLNPESPSWHPEMAISVAQAIRAYTAGPAMASGDFHLRGTLAVGKQADFIVVENDLLTMKPEDLLSVSILKTVLNGEILYQK</sequence>
<comment type="caution">
    <text evidence="2">The sequence shown here is derived from an EMBL/GenBank/DDBJ whole genome shotgun (WGS) entry which is preliminary data.</text>
</comment>
<accession>A0A7V5PNQ7</accession>
<dbReference type="InterPro" id="IPR011059">
    <property type="entry name" value="Metal-dep_hydrolase_composite"/>
</dbReference>
<dbReference type="Pfam" id="PF07969">
    <property type="entry name" value="Amidohydro_3"/>
    <property type="match status" value="1"/>
</dbReference>
<dbReference type="Gene3D" id="2.30.40.10">
    <property type="entry name" value="Urease, subunit C, domain 1"/>
    <property type="match status" value="1"/>
</dbReference>